<organism evidence="2 3">
    <name type="scientific">Periplaneta americana</name>
    <name type="common">American cockroach</name>
    <name type="synonym">Blatta americana</name>
    <dbReference type="NCBI Taxonomy" id="6978"/>
    <lineage>
        <taxon>Eukaryota</taxon>
        <taxon>Metazoa</taxon>
        <taxon>Ecdysozoa</taxon>
        <taxon>Arthropoda</taxon>
        <taxon>Hexapoda</taxon>
        <taxon>Insecta</taxon>
        <taxon>Pterygota</taxon>
        <taxon>Neoptera</taxon>
        <taxon>Polyneoptera</taxon>
        <taxon>Dictyoptera</taxon>
        <taxon>Blattodea</taxon>
        <taxon>Blattoidea</taxon>
        <taxon>Blattidae</taxon>
        <taxon>Blattinae</taxon>
        <taxon>Periplaneta</taxon>
    </lineage>
</organism>
<feature type="compositionally biased region" description="Basic and acidic residues" evidence="1">
    <location>
        <begin position="1"/>
        <end position="26"/>
    </location>
</feature>
<feature type="compositionally biased region" description="Basic and acidic residues" evidence="1">
    <location>
        <begin position="65"/>
        <end position="75"/>
    </location>
</feature>
<feature type="region of interest" description="Disordered" evidence="1">
    <location>
        <begin position="1"/>
        <end position="37"/>
    </location>
</feature>
<sequence length="75" mass="8743">MKAGTVDKADFHHDEMDVSDTKHDNQSSEPNNFDFENFRPQLYGGFKPIYTFPEESGEGQSKYLHTTERQEKMIL</sequence>
<dbReference type="Proteomes" id="UP001148838">
    <property type="component" value="Unassembled WGS sequence"/>
</dbReference>
<comment type="caution">
    <text evidence="2">The sequence shown here is derived from an EMBL/GenBank/DDBJ whole genome shotgun (WGS) entry which is preliminary data.</text>
</comment>
<evidence type="ECO:0000256" key="1">
    <source>
        <dbReference type="SAM" id="MobiDB-lite"/>
    </source>
</evidence>
<reference evidence="2 3" key="1">
    <citation type="journal article" date="2022" name="Allergy">
        <title>Genome assembly and annotation of Periplaneta americana reveal a comprehensive cockroach allergen profile.</title>
        <authorList>
            <person name="Wang L."/>
            <person name="Xiong Q."/>
            <person name="Saelim N."/>
            <person name="Wang L."/>
            <person name="Nong W."/>
            <person name="Wan A.T."/>
            <person name="Shi M."/>
            <person name="Liu X."/>
            <person name="Cao Q."/>
            <person name="Hui J.H.L."/>
            <person name="Sookrung N."/>
            <person name="Leung T.F."/>
            <person name="Tungtrongchitr A."/>
            <person name="Tsui S.K.W."/>
        </authorList>
    </citation>
    <scope>NUCLEOTIDE SEQUENCE [LARGE SCALE GENOMIC DNA]</scope>
    <source>
        <strain evidence="2">PWHHKU_190912</strain>
    </source>
</reference>
<keyword evidence="3" id="KW-1185">Reference proteome</keyword>
<gene>
    <name evidence="2" type="ORF">ANN_22896</name>
</gene>
<name>A0ABQ8SJQ1_PERAM</name>
<protein>
    <submittedName>
        <fullName evidence="2">Uncharacterized protein</fullName>
    </submittedName>
</protein>
<accession>A0ABQ8SJQ1</accession>
<proteinExistence type="predicted"/>
<feature type="region of interest" description="Disordered" evidence="1">
    <location>
        <begin position="54"/>
        <end position="75"/>
    </location>
</feature>
<dbReference type="EMBL" id="JAJSOF020000025">
    <property type="protein sequence ID" value="KAJ4434337.1"/>
    <property type="molecule type" value="Genomic_DNA"/>
</dbReference>
<evidence type="ECO:0000313" key="3">
    <source>
        <dbReference type="Proteomes" id="UP001148838"/>
    </source>
</evidence>
<evidence type="ECO:0000313" key="2">
    <source>
        <dbReference type="EMBL" id="KAJ4434337.1"/>
    </source>
</evidence>